<keyword evidence="5" id="KW-0342">GTP-binding</keyword>
<accession>A0A6J4HZW0</accession>
<keyword evidence="12" id="KW-0251">Elongation factor</keyword>
<evidence type="ECO:0000256" key="5">
    <source>
        <dbReference type="ARBA" id="ARBA00023134"/>
    </source>
</evidence>
<dbReference type="InterPro" id="IPR038363">
    <property type="entry name" value="LepA_C_sf"/>
</dbReference>
<dbReference type="Gene3D" id="3.30.70.2570">
    <property type="entry name" value="Elongation factor 4, C-terminal domain"/>
    <property type="match status" value="1"/>
</dbReference>
<dbReference type="EC" id="3.6.5.n1" evidence="10"/>
<sequence length="122" mass="13556">MKVDILLQGEPVDAFSAIVHKDKAYAYGTTMASKLRELIPRQNFEVPIQAAIGARVIARENIRAIRKDVLAKCYGGDITRKRKLLEKQKEGKKRMKMVGRVEVPQEAFIAALSTGQETAGKS</sequence>
<evidence type="ECO:0000256" key="4">
    <source>
        <dbReference type="ARBA" id="ARBA00022917"/>
    </source>
</evidence>
<dbReference type="InterPro" id="IPR006297">
    <property type="entry name" value="EF-4"/>
</dbReference>
<dbReference type="FunFam" id="3.30.70.2570:FF:000001">
    <property type="entry name" value="Translation factor GUF1, mitochondrial"/>
    <property type="match status" value="1"/>
</dbReference>
<dbReference type="GO" id="GO:0045727">
    <property type="term" value="P:positive regulation of translation"/>
    <property type="evidence" value="ECO:0007669"/>
    <property type="project" value="TreeGrafter"/>
</dbReference>
<feature type="domain" description="GTP-binding protein LepA C-terminal" evidence="11">
    <location>
        <begin position="8"/>
        <end position="112"/>
    </location>
</feature>
<comment type="catalytic activity">
    <reaction evidence="7">
        <text>GTP + H2O = GDP + phosphate + H(+)</text>
        <dbReference type="Rhea" id="RHEA:19669"/>
        <dbReference type="ChEBI" id="CHEBI:15377"/>
        <dbReference type="ChEBI" id="CHEBI:15378"/>
        <dbReference type="ChEBI" id="CHEBI:37565"/>
        <dbReference type="ChEBI" id="CHEBI:43474"/>
        <dbReference type="ChEBI" id="CHEBI:58189"/>
        <dbReference type="EC" id="3.6.5.n1"/>
    </reaction>
</comment>
<evidence type="ECO:0000256" key="7">
    <source>
        <dbReference type="ARBA" id="ARBA00050293"/>
    </source>
</evidence>
<dbReference type="AlphaFoldDB" id="A0A6J4HZW0"/>
<gene>
    <name evidence="12" type="ORF">AVDCRST_MAG54-1266</name>
</gene>
<evidence type="ECO:0000256" key="10">
    <source>
        <dbReference type="ARBA" id="ARBA00066744"/>
    </source>
</evidence>
<dbReference type="GO" id="GO:0005525">
    <property type="term" value="F:GTP binding"/>
    <property type="evidence" value="ECO:0007669"/>
    <property type="project" value="UniProtKB-KW"/>
</dbReference>
<proteinExistence type="inferred from homology"/>
<evidence type="ECO:0000313" key="12">
    <source>
        <dbReference type="EMBL" id="CAA9235959.1"/>
    </source>
</evidence>
<evidence type="ECO:0000259" key="11">
    <source>
        <dbReference type="Pfam" id="PF06421"/>
    </source>
</evidence>
<keyword evidence="4" id="KW-0648">Protein biosynthesis</keyword>
<dbReference type="GO" id="GO:0016787">
    <property type="term" value="F:hydrolase activity"/>
    <property type="evidence" value="ECO:0007669"/>
    <property type="project" value="UniProtKB-KW"/>
</dbReference>
<evidence type="ECO:0000256" key="9">
    <source>
        <dbReference type="ARBA" id="ARBA00061052"/>
    </source>
</evidence>
<organism evidence="12">
    <name type="scientific">uncultured Actinomycetospora sp</name>
    <dbReference type="NCBI Taxonomy" id="1135996"/>
    <lineage>
        <taxon>Bacteria</taxon>
        <taxon>Bacillati</taxon>
        <taxon>Actinomycetota</taxon>
        <taxon>Actinomycetes</taxon>
        <taxon>Pseudonocardiales</taxon>
        <taxon>Pseudonocardiaceae</taxon>
        <taxon>Actinomycetospora</taxon>
        <taxon>environmental samples</taxon>
    </lineage>
</organism>
<protein>
    <recommendedName>
        <fullName evidence="10">elongation factor 4</fullName>
        <ecNumber evidence="10">3.6.5.n1</ecNumber>
    </recommendedName>
</protein>
<comment type="similarity">
    <text evidence="9">Belongs to the GTP-binding elongation factor family. LepA subfamily.</text>
</comment>
<keyword evidence="6" id="KW-0472">Membrane</keyword>
<keyword evidence="2" id="KW-0547">Nucleotide-binding</keyword>
<dbReference type="Pfam" id="PF06421">
    <property type="entry name" value="LepA_C"/>
    <property type="match status" value="1"/>
</dbReference>
<evidence type="ECO:0000256" key="3">
    <source>
        <dbReference type="ARBA" id="ARBA00022801"/>
    </source>
</evidence>
<evidence type="ECO:0000256" key="2">
    <source>
        <dbReference type="ARBA" id="ARBA00022741"/>
    </source>
</evidence>
<keyword evidence="1" id="KW-1003">Cell membrane</keyword>
<evidence type="ECO:0000256" key="1">
    <source>
        <dbReference type="ARBA" id="ARBA00022475"/>
    </source>
</evidence>
<evidence type="ECO:0000256" key="8">
    <source>
        <dbReference type="ARBA" id="ARBA00057626"/>
    </source>
</evidence>
<dbReference type="InterPro" id="IPR013842">
    <property type="entry name" value="LepA_CTD"/>
</dbReference>
<reference evidence="12" key="1">
    <citation type="submission" date="2020-02" db="EMBL/GenBank/DDBJ databases">
        <authorList>
            <person name="Meier V. D."/>
        </authorList>
    </citation>
    <scope>NUCLEOTIDE SEQUENCE</scope>
    <source>
        <strain evidence="12">AVDCRST_MAG54</strain>
    </source>
</reference>
<evidence type="ECO:0000256" key="6">
    <source>
        <dbReference type="ARBA" id="ARBA00023136"/>
    </source>
</evidence>
<comment type="function">
    <text evidence="8">Required for accurate and efficient protein synthesis under certain stress conditions. May act as a fidelity factor of the translation reaction, by catalyzing a one-codon backward translocation of tRNAs on improperly translocated ribosomes. Back-translocation proceeds from a post-translocation (POST) complex to a pre-translocation (PRE) complex, thus giving elongation factor G a second chance to translocate the tRNAs correctly. Binds to ribosomes in a GTP-dependent manner.</text>
</comment>
<dbReference type="PANTHER" id="PTHR43512">
    <property type="entry name" value="TRANSLATION FACTOR GUF1-RELATED"/>
    <property type="match status" value="1"/>
</dbReference>
<dbReference type="PANTHER" id="PTHR43512:SF4">
    <property type="entry name" value="TRANSLATION FACTOR GUF1 HOMOLOG, CHLOROPLASTIC"/>
    <property type="match status" value="1"/>
</dbReference>
<dbReference type="EMBL" id="CADCTH010000170">
    <property type="protein sequence ID" value="CAA9235959.1"/>
    <property type="molecule type" value="Genomic_DNA"/>
</dbReference>
<dbReference type="GO" id="GO:0003746">
    <property type="term" value="F:translation elongation factor activity"/>
    <property type="evidence" value="ECO:0007669"/>
    <property type="project" value="UniProtKB-KW"/>
</dbReference>
<name>A0A6J4HZW0_9PSEU</name>
<dbReference type="GO" id="GO:0043022">
    <property type="term" value="F:ribosome binding"/>
    <property type="evidence" value="ECO:0007669"/>
    <property type="project" value="TreeGrafter"/>
</dbReference>
<keyword evidence="3" id="KW-0378">Hydrolase</keyword>